<dbReference type="OrthoDB" id="9781705at2"/>
<gene>
    <name evidence="3" type="ORF">SAMN04489859_102928</name>
</gene>
<dbReference type="Gene3D" id="3.40.190.120">
    <property type="entry name" value="Osmoprotection protein (prox), domain 2"/>
    <property type="match status" value="1"/>
</dbReference>
<dbReference type="RefSeq" id="WP_090615038.1">
    <property type="nucleotide sequence ID" value="NZ_CP067125.1"/>
</dbReference>
<reference evidence="3 4" key="1">
    <citation type="submission" date="2016-10" db="EMBL/GenBank/DDBJ databases">
        <authorList>
            <person name="de Groot N.N."/>
        </authorList>
    </citation>
    <scope>NUCLEOTIDE SEQUENCE [LARGE SCALE GENOMIC DNA]</scope>
    <source>
        <strain evidence="3 4">DSM 8512</strain>
    </source>
</reference>
<dbReference type="SUPFAM" id="SSF53850">
    <property type="entry name" value="Periplasmic binding protein-like II"/>
    <property type="match status" value="1"/>
</dbReference>
<dbReference type="GO" id="GO:0022857">
    <property type="term" value="F:transmembrane transporter activity"/>
    <property type="evidence" value="ECO:0007669"/>
    <property type="project" value="InterPro"/>
</dbReference>
<proteinExistence type="predicted"/>
<accession>A0A1H8LB57</accession>
<evidence type="ECO:0000259" key="2">
    <source>
        <dbReference type="Pfam" id="PF04069"/>
    </source>
</evidence>
<dbReference type="STRING" id="34002.SAMN04489859_102928"/>
<name>A0A1H8LB57_9RHOB</name>
<dbReference type="Proteomes" id="UP000199054">
    <property type="component" value="Unassembled WGS sequence"/>
</dbReference>
<feature type="signal peptide" evidence="1">
    <location>
        <begin position="1"/>
        <end position="23"/>
    </location>
</feature>
<feature type="chain" id="PRO_5011611242" evidence="1">
    <location>
        <begin position="24"/>
        <end position="294"/>
    </location>
</feature>
<organism evidence="3 4">
    <name type="scientific">Paracoccus alcaliphilus</name>
    <dbReference type="NCBI Taxonomy" id="34002"/>
    <lineage>
        <taxon>Bacteria</taxon>
        <taxon>Pseudomonadati</taxon>
        <taxon>Pseudomonadota</taxon>
        <taxon>Alphaproteobacteria</taxon>
        <taxon>Rhodobacterales</taxon>
        <taxon>Paracoccaceae</taxon>
        <taxon>Paracoccus</taxon>
    </lineage>
</organism>
<sequence length="294" mass="31694">MNITLRSGLAALAFAGFATGAQAADIVVGGKNFTEQQILSAITQQVLEANGHRVDNRAGMGSAAVRQAMENGQIDVYWEYTGTSLITYNNIEDKLDPQQTYDTVKELDAEKGIVWLDPSEANNTYALAMRAADSTEKGIATISDLAGAMNDGQGLTFGSNAEFYARPDGLKPLEETYGFEFGRANVKRMDTGLVYQALRDGQVDVGLVFATDGRILAFDFTVLEDDQGYFPSYALAPVIRAEVLEANPDIGDLLNEVSAKLDDQVMAALNASVDVDKVSVENAAAKFLQDHDLN</sequence>
<evidence type="ECO:0000313" key="4">
    <source>
        <dbReference type="Proteomes" id="UP000199054"/>
    </source>
</evidence>
<dbReference type="Gene3D" id="3.40.190.10">
    <property type="entry name" value="Periplasmic binding protein-like II"/>
    <property type="match status" value="1"/>
</dbReference>
<keyword evidence="4" id="KW-1185">Reference proteome</keyword>
<feature type="domain" description="ABC-type glycine betaine transport system substrate-binding" evidence="2">
    <location>
        <begin position="25"/>
        <end position="289"/>
    </location>
</feature>
<evidence type="ECO:0000313" key="3">
    <source>
        <dbReference type="EMBL" id="SEO02414.1"/>
    </source>
</evidence>
<dbReference type="GO" id="GO:0043190">
    <property type="term" value="C:ATP-binding cassette (ABC) transporter complex"/>
    <property type="evidence" value="ECO:0007669"/>
    <property type="project" value="InterPro"/>
</dbReference>
<keyword evidence="1" id="KW-0732">Signal</keyword>
<dbReference type="AlphaFoldDB" id="A0A1H8LB57"/>
<protein>
    <submittedName>
        <fullName evidence="3">Osmoprotectant transport system substrate-binding protein</fullName>
    </submittedName>
</protein>
<dbReference type="CDD" id="cd13611">
    <property type="entry name" value="PBP2_YehZ"/>
    <property type="match status" value="1"/>
</dbReference>
<dbReference type="InterPro" id="IPR007210">
    <property type="entry name" value="ABC_Gly_betaine_transp_sub-bd"/>
</dbReference>
<dbReference type="EMBL" id="FODE01000029">
    <property type="protein sequence ID" value="SEO02414.1"/>
    <property type="molecule type" value="Genomic_DNA"/>
</dbReference>
<dbReference type="Pfam" id="PF04069">
    <property type="entry name" value="OpuAC"/>
    <property type="match status" value="1"/>
</dbReference>
<evidence type="ECO:0000256" key="1">
    <source>
        <dbReference type="SAM" id="SignalP"/>
    </source>
</evidence>